<dbReference type="OrthoDB" id="9796690at2"/>
<evidence type="ECO:0000256" key="5">
    <source>
        <dbReference type="ARBA" id="ARBA00022801"/>
    </source>
</evidence>
<dbReference type="InterPro" id="IPR029060">
    <property type="entry name" value="PIN-like_dom_sf"/>
</dbReference>
<dbReference type="RefSeq" id="WP_070402401.1">
    <property type="nucleotide sequence ID" value="NZ_BJVW01000010.1"/>
</dbReference>
<feature type="binding site" evidence="8">
    <location>
        <position position="5"/>
    </location>
    <ligand>
        <name>Mg(2+)</name>
        <dbReference type="ChEBI" id="CHEBI:18420"/>
    </ligand>
</feature>
<keyword evidence="4 8" id="KW-0479">Metal-binding</keyword>
<keyword evidence="6 8" id="KW-0460">Magnesium</keyword>
<evidence type="ECO:0000256" key="6">
    <source>
        <dbReference type="ARBA" id="ARBA00022842"/>
    </source>
</evidence>
<keyword evidence="2 8" id="KW-1277">Toxin-antitoxin system</keyword>
<dbReference type="InterPro" id="IPR002716">
    <property type="entry name" value="PIN_dom"/>
</dbReference>
<dbReference type="SUPFAM" id="SSF88723">
    <property type="entry name" value="PIN domain-like"/>
    <property type="match status" value="1"/>
</dbReference>
<evidence type="ECO:0000256" key="3">
    <source>
        <dbReference type="ARBA" id="ARBA00022722"/>
    </source>
</evidence>
<dbReference type="PANTHER" id="PTHR33653">
    <property type="entry name" value="RIBONUCLEASE VAPC2"/>
    <property type="match status" value="1"/>
</dbReference>
<evidence type="ECO:0000256" key="4">
    <source>
        <dbReference type="ARBA" id="ARBA00022723"/>
    </source>
</evidence>
<protein>
    <recommendedName>
        <fullName evidence="8">Ribonuclease VapC</fullName>
        <shortName evidence="8">RNase VapC</shortName>
        <ecNumber evidence="8">3.1.-.-</ecNumber>
    </recommendedName>
    <alternativeName>
        <fullName evidence="8">Toxin VapC</fullName>
    </alternativeName>
</protein>
<feature type="domain" description="PIN" evidence="9">
    <location>
        <begin position="2"/>
        <end position="127"/>
    </location>
</feature>
<comment type="cofactor">
    <cofactor evidence="1 8">
        <name>Mg(2+)</name>
        <dbReference type="ChEBI" id="CHEBI:18420"/>
    </cofactor>
</comment>
<dbReference type="GO" id="GO:0090729">
    <property type="term" value="F:toxin activity"/>
    <property type="evidence" value="ECO:0007669"/>
    <property type="project" value="UniProtKB-KW"/>
</dbReference>
<dbReference type="EMBL" id="CP014674">
    <property type="protein sequence ID" value="AOX16670.1"/>
    <property type="molecule type" value="Genomic_DNA"/>
</dbReference>
<keyword evidence="3 8" id="KW-0540">Nuclease</keyword>
<dbReference type="KEGG" id="kba:A0U89_05500"/>
<gene>
    <name evidence="8" type="primary">vapC</name>
    <name evidence="10" type="ORF">A0U89_05500</name>
</gene>
<keyword evidence="5 8" id="KW-0378">Hydrolase</keyword>
<proteinExistence type="inferred from homology"/>
<dbReference type="InterPro" id="IPR022907">
    <property type="entry name" value="VapC_family"/>
</dbReference>
<comment type="function">
    <text evidence="8">Toxic component of a toxin-antitoxin (TA) system. An RNase.</text>
</comment>
<dbReference type="EC" id="3.1.-.-" evidence="8"/>
<sequence length="147" mass="16258">MYLVDTNVLSAVASTRARIETGLVEWMDGNSDKLFISAMTIAEIGAGIARLRDNGSLKKAQRLSEWLETLLHLYQHRVLPLDLQAARELGRMTQVVRQAGCMPEMADLSIAATAMVRGYVVLTRNLRHFQGTGVTALDPFESLPSRT</sequence>
<dbReference type="GO" id="GO:0016787">
    <property type="term" value="F:hydrolase activity"/>
    <property type="evidence" value="ECO:0007669"/>
    <property type="project" value="UniProtKB-KW"/>
</dbReference>
<dbReference type="PANTHER" id="PTHR33653:SF1">
    <property type="entry name" value="RIBONUCLEASE VAPC2"/>
    <property type="match status" value="1"/>
</dbReference>
<dbReference type="Pfam" id="PF01850">
    <property type="entry name" value="PIN"/>
    <property type="match status" value="1"/>
</dbReference>
<feature type="binding site" evidence="8">
    <location>
        <position position="107"/>
    </location>
    <ligand>
        <name>Mg(2+)</name>
        <dbReference type="ChEBI" id="CHEBI:18420"/>
    </ligand>
</feature>
<organism evidence="10 11">
    <name type="scientific">Kozakia baliensis</name>
    <dbReference type="NCBI Taxonomy" id="153496"/>
    <lineage>
        <taxon>Bacteria</taxon>
        <taxon>Pseudomonadati</taxon>
        <taxon>Pseudomonadota</taxon>
        <taxon>Alphaproteobacteria</taxon>
        <taxon>Acetobacterales</taxon>
        <taxon>Acetobacteraceae</taxon>
        <taxon>Kozakia</taxon>
    </lineage>
</organism>
<dbReference type="Gene3D" id="3.40.50.1010">
    <property type="entry name" value="5'-nuclease"/>
    <property type="match status" value="1"/>
</dbReference>
<dbReference type="CDD" id="cd18746">
    <property type="entry name" value="PIN_VapC4-5_FitB-like"/>
    <property type="match status" value="1"/>
</dbReference>
<dbReference type="GO" id="GO:0000287">
    <property type="term" value="F:magnesium ion binding"/>
    <property type="evidence" value="ECO:0007669"/>
    <property type="project" value="UniProtKB-UniRule"/>
</dbReference>
<keyword evidence="11" id="KW-1185">Reference proteome</keyword>
<keyword evidence="8" id="KW-0800">Toxin</keyword>
<evidence type="ECO:0000259" key="9">
    <source>
        <dbReference type="Pfam" id="PF01850"/>
    </source>
</evidence>
<evidence type="ECO:0000256" key="1">
    <source>
        <dbReference type="ARBA" id="ARBA00001946"/>
    </source>
</evidence>
<evidence type="ECO:0000256" key="8">
    <source>
        <dbReference type="HAMAP-Rule" id="MF_00265"/>
    </source>
</evidence>
<dbReference type="STRING" id="153496.A0U89_05500"/>
<comment type="similarity">
    <text evidence="7 8">Belongs to the PINc/VapC protein family.</text>
</comment>
<evidence type="ECO:0000313" key="10">
    <source>
        <dbReference type="EMBL" id="AOX16670.1"/>
    </source>
</evidence>
<dbReference type="AlphaFoldDB" id="A0A1D8USQ5"/>
<evidence type="ECO:0000313" key="11">
    <source>
        <dbReference type="Proteomes" id="UP000179145"/>
    </source>
</evidence>
<name>A0A1D8USQ5_9PROT</name>
<accession>A0A1D8USQ5</accession>
<dbReference type="Proteomes" id="UP000179145">
    <property type="component" value="Chromosome"/>
</dbReference>
<reference evidence="10 11" key="1">
    <citation type="journal article" date="2016" name="Microb. Cell Fact.">
        <title>Dissection of exopolysaccharide biosynthesis in Kozakia baliensis.</title>
        <authorList>
            <person name="Brandt J.U."/>
            <person name="Jakob F."/>
            <person name="Behr J."/>
            <person name="Geissler A.J."/>
            <person name="Vogel R.F."/>
        </authorList>
    </citation>
    <scope>NUCLEOTIDE SEQUENCE [LARGE SCALE GENOMIC DNA]</scope>
    <source>
        <strain evidence="10 11">DSM 14400</strain>
    </source>
</reference>
<dbReference type="InterPro" id="IPR050556">
    <property type="entry name" value="Type_II_TA_system_RNase"/>
</dbReference>
<dbReference type="HAMAP" id="MF_00265">
    <property type="entry name" value="VapC_Nob1"/>
    <property type="match status" value="1"/>
</dbReference>
<dbReference type="GO" id="GO:0004540">
    <property type="term" value="F:RNA nuclease activity"/>
    <property type="evidence" value="ECO:0007669"/>
    <property type="project" value="InterPro"/>
</dbReference>
<evidence type="ECO:0000256" key="2">
    <source>
        <dbReference type="ARBA" id="ARBA00022649"/>
    </source>
</evidence>
<evidence type="ECO:0000256" key="7">
    <source>
        <dbReference type="ARBA" id="ARBA00038093"/>
    </source>
</evidence>